<feature type="domain" description="HTH gntR-type" evidence="4">
    <location>
        <begin position="6"/>
        <end position="74"/>
    </location>
</feature>
<dbReference type="Pfam" id="PF07729">
    <property type="entry name" value="FCD"/>
    <property type="match status" value="1"/>
</dbReference>
<dbReference type="PRINTS" id="PR00035">
    <property type="entry name" value="HTHGNTR"/>
</dbReference>
<dbReference type="SMART" id="SM00895">
    <property type="entry name" value="FCD"/>
    <property type="match status" value="1"/>
</dbReference>
<proteinExistence type="predicted"/>
<evidence type="ECO:0000313" key="5">
    <source>
        <dbReference type="EMBL" id="MBP1047627.1"/>
    </source>
</evidence>
<dbReference type="PANTHER" id="PTHR43537">
    <property type="entry name" value="TRANSCRIPTIONAL REGULATOR, GNTR FAMILY"/>
    <property type="match status" value="1"/>
</dbReference>
<organism evidence="5 6">
    <name type="scientific">Enterococcus larvae</name>
    <dbReference type="NCBI Taxonomy" id="2794352"/>
    <lineage>
        <taxon>Bacteria</taxon>
        <taxon>Bacillati</taxon>
        <taxon>Bacillota</taxon>
        <taxon>Bacilli</taxon>
        <taxon>Lactobacillales</taxon>
        <taxon>Enterococcaceae</taxon>
        <taxon>Enterococcus</taxon>
    </lineage>
</organism>
<dbReference type="SUPFAM" id="SSF48008">
    <property type="entry name" value="GntR ligand-binding domain-like"/>
    <property type="match status" value="1"/>
</dbReference>
<keyword evidence="3" id="KW-0804">Transcription</keyword>
<dbReference type="SUPFAM" id="SSF46785">
    <property type="entry name" value="Winged helix' DNA-binding domain"/>
    <property type="match status" value="1"/>
</dbReference>
<evidence type="ECO:0000259" key="4">
    <source>
        <dbReference type="PROSITE" id="PS50949"/>
    </source>
</evidence>
<dbReference type="CDD" id="cd07377">
    <property type="entry name" value="WHTH_GntR"/>
    <property type="match status" value="1"/>
</dbReference>
<dbReference type="PROSITE" id="PS50949">
    <property type="entry name" value="HTH_GNTR"/>
    <property type="match status" value="1"/>
</dbReference>
<dbReference type="InterPro" id="IPR011711">
    <property type="entry name" value="GntR_C"/>
</dbReference>
<dbReference type="SMART" id="SM00345">
    <property type="entry name" value="HTH_GNTR"/>
    <property type="match status" value="1"/>
</dbReference>
<reference evidence="5 6" key="1">
    <citation type="submission" date="2020-12" db="EMBL/GenBank/DDBJ databases">
        <title>Vagococcus allomyrinae sp. nov. and Enterococcus lavae sp. nov., isolated from the larvae of Allomyrina dichotoma.</title>
        <authorList>
            <person name="Lee S.D."/>
        </authorList>
    </citation>
    <scope>NUCLEOTIDE SEQUENCE [LARGE SCALE GENOMIC DNA]</scope>
    <source>
        <strain evidence="5 6">BWM-S5</strain>
    </source>
</reference>
<keyword evidence="6" id="KW-1185">Reference proteome</keyword>
<dbReference type="Pfam" id="PF00392">
    <property type="entry name" value="GntR"/>
    <property type="match status" value="1"/>
</dbReference>
<evidence type="ECO:0000256" key="1">
    <source>
        <dbReference type="ARBA" id="ARBA00023015"/>
    </source>
</evidence>
<dbReference type="InterPro" id="IPR008920">
    <property type="entry name" value="TF_FadR/GntR_C"/>
</dbReference>
<sequence length="232" mass="26290">MENIGKKLPEQVADTIIEYIQEHDLQVGDRLPNEYDLAKELNVGRSTIREAVRSLASRNVLEVRQGAGTFISKKRGIADDPLGFGLVKDTLKLTKDLFEIRYILEPRVAALAAANASNEEIQAIDEVRLAIEKAMDTDTELQLNLDVEFHSLIAKASNNVAMHHLIPIINESMFLYNDGYTNQRVKEETILLHREIVAAIKKHDCDAAFDAMTVHMAYNRMNLNRFEQETNK</sequence>
<dbReference type="EMBL" id="JAEDXU010000008">
    <property type="protein sequence ID" value="MBP1047627.1"/>
    <property type="molecule type" value="Genomic_DNA"/>
</dbReference>
<dbReference type="PANTHER" id="PTHR43537:SF54">
    <property type="entry name" value="TRANSCRIPTIONAL REGULATOR, GNTR FAMILY"/>
    <property type="match status" value="1"/>
</dbReference>
<dbReference type="RefSeq" id="WP_209558403.1">
    <property type="nucleotide sequence ID" value="NZ_JAEDXU010000008.1"/>
</dbReference>
<evidence type="ECO:0000256" key="2">
    <source>
        <dbReference type="ARBA" id="ARBA00023125"/>
    </source>
</evidence>
<dbReference type="InterPro" id="IPR000524">
    <property type="entry name" value="Tscrpt_reg_HTH_GntR"/>
</dbReference>
<evidence type="ECO:0000313" key="6">
    <source>
        <dbReference type="Proteomes" id="UP000673375"/>
    </source>
</evidence>
<dbReference type="InterPro" id="IPR036388">
    <property type="entry name" value="WH-like_DNA-bd_sf"/>
</dbReference>
<dbReference type="Proteomes" id="UP000673375">
    <property type="component" value="Unassembled WGS sequence"/>
</dbReference>
<dbReference type="InterPro" id="IPR036390">
    <property type="entry name" value="WH_DNA-bd_sf"/>
</dbReference>
<name>A0ABS4CLZ5_9ENTE</name>
<protein>
    <submittedName>
        <fullName evidence="5">FadR family transcriptional regulator</fullName>
    </submittedName>
</protein>
<gene>
    <name evidence="5" type="ORF">I6N96_15170</name>
</gene>
<accession>A0ABS4CLZ5</accession>
<comment type="caution">
    <text evidence="5">The sequence shown here is derived from an EMBL/GenBank/DDBJ whole genome shotgun (WGS) entry which is preliminary data.</text>
</comment>
<keyword evidence="2" id="KW-0238">DNA-binding</keyword>
<dbReference type="Gene3D" id="1.10.10.10">
    <property type="entry name" value="Winged helix-like DNA-binding domain superfamily/Winged helix DNA-binding domain"/>
    <property type="match status" value="1"/>
</dbReference>
<dbReference type="Gene3D" id="1.20.120.530">
    <property type="entry name" value="GntR ligand-binding domain-like"/>
    <property type="match status" value="1"/>
</dbReference>
<evidence type="ECO:0000256" key="3">
    <source>
        <dbReference type="ARBA" id="ARBA00023163"/>
    </source>
</evidence>
<keyword evidence="1" id="KW-0805">Transcription regulation</keyword>